<keyword evidence="2" id="KW-1185">Reference proteome</keyword>
<organism evidence="1 2">
    <name type="scientific">Setaria viridis</name>
    <name type="common">Green bristlegrass</name>
    <name type="synonym">Setaria italica subsp. viridis</name>
    <dbReference type="NCBI Taxonomy" id="4556"/>
    <lineage>
        <taxon>Eukaryota</taxon>
        <taxon>Viridiplantae</taxon>
        <taxon>Streptophyta</taxon>
        <taxon>Embryophyta</taxon>
        <taxon>Tracheophyta</taxon>
        <taxon>Spermatophyta</taxon>
        <taxon>Magnoliopsida</taxon>
        <taxon>Liliopsida</taxon>
        <taxon>Poales</taxon>
        <taxon>Poaceae</taxon>
        <taxon>PACMAD clade</taxon>
        <taxon>Panicoideae</taxon>
        <taxon>Panicodae</taxon>
        <taxon>Paniceae</taxon>
        <taxon>Cenchrinae</taxon>
        <taxon>Setaria</taxon>
    </lineage>
</organism>
<name>A0ACC3P2D1_SETVI</name>
<comment type="caution">
    <text evidence="1">The sequence shown here is derived from an EMBL/GenBank/DDBJ whole genome shotgun (WGS) entry which is preliminary data.</text>
</comment>
<dbReference type="EMBL" id="MU967164">
    <property type="protein sequence ID" value="KAK6646382.1"/>
    <property type="molecule type" value="Genomic_DNA"/>
</dbReference>
<sequence>MMYTDTMMGLVIRTTTIYQPYRLFSTSKTRPLKTSCNDGNKLMLISAIESIYNDEWRVRGVLPFRMEGLQRELLVKDNFLLEPIDYYQYKKSAIPSFLYNMLFTEASLGYLWLNEWVDDDVNMIGVYKCREPTDLFLMTALSRVLLRRISYAYIAPITTNVSTLNDLKCKHYDFLNRQQNVVKLIMIDLTPCMKQARNSRILKCFDNETSKGVVLNLVKQILYLSIYDMKSKKFIPFNLIPPIGEITNVILHLFYQKVFDKVIEEKYPGITYTRWGHEVIIALKKNDSFTFDDDTVISLLDEINLDGEFEFLSKEDYDCMPACNDEKAILLDEDGCVSVWRYEDL</sequence>
<evidence type="ECO:0000313" key="2">
    <source>
        <dbReference type="Proteomes" id="UP000298652"/>
    </source>
</evidence>
<proteinExistence type="predicted"/>
<gene>
    <name evidence="1" type="ORF">SEVIR_J004503v4</name>
</gene>
<accession>A0ACC3P2D1</accession>
<protein>
    <submittedName>
        <fullName evidence="1">Uncharacterized protein</fullName>
    </submittedName>
</protein>
<dbReference type="Proteomes" id="UP000298652">
    <property type="component" value="Unassembled WGS sequence"/>
</dbReference>
<reference evidence="1 2" key="1">
    <citation type="journal article" date="2020" name="Nat. Biotechnol.">
        <title>A genome resource for green millet Setaria viridis enables discovery of agronomically valuable loci.</title>
        <authorList>
            <person name="Mamidi S."/>
            <person name="Healey A."/>
            <person name="Huang P."/>
            <person name="Grimwood J."/>
            <person name="Jenkins J."/>
            <person name="Barry K."/>
            <person name="Sreedasyam A."/>
            <person name="Shu S."/>
            <person name="Lovell J.T."/>
            <person name="Feldman M."/>
            <person name="Wu J."/>
            <person name="Yu Y."/>
            <person name="Chen C."/>
            <person name="Johnson J."/>
            <person name="Sakakibara H."/>
            <person name="Kiba T."/>
            <person name="Sakurai T."/>
            <person name="Tavares R."/>
            <person name="Nusinow D.A."/>
            <person name="Baxter I."/>
            <person name="Schmutz J."/>
            <person name="Brutnell T.P."/>
            <person name="Kellogg E.A."/>
        </authorList>
    </citation>
    <scope>NUCLEOTIDE SEQUENCE [LARGE SCALE GENOMIC DNA]</scope>
    <source>
        <strain evidence="2">cv. A10</strain>
    </source>
</reference>
<evidence type="ECO:0000313" key="1">
    <source>
        <dbReference type="EMBL" id="KAK6646382.1"/>
    </source>
</evidence>